<name>A0ABU3BNW5_9BACT</name>
<proteinExistence type="inferred from homology"/>
<evidence type="ECO:0000256" key="6">
    <source>
        <dbReference type="ARBA" id="ARBA00023002"/>
    </source>
</evidence>
<dbReference type="InterPro" id="IPR001796">
    <property type="entry name" value="DHFR_dom"/>
</dbReference>
<comment type="pathway">
    <text evidence="1">Cofactor biosynthesis; tetrahydrofolate biosynthesis; 5,6,7,8-tetrahydrofolate from 7,8-dihydrofolate: step 1/1.</text>
</comment>
<keyword evidence="4" id="KW-0554">One-carbon metabolism</keyword>
<evidence type="ECO:0000259" key="9">
    <source>
        <dbReference type="PROSITE" id="PS51330"/>
    </source>
</evidence>
<dbReference type="Pfam" id="PF00186">
    <property type="entry name" value="DHFR_1"/>
    <property type="match status" value="1"/>
</dbReference>
<reference evidence="10 11" key="1">
    <citation type="submission" date="2023-09" db="EMBL/GenBank/DDBJ databases">
        <authorList>
            <person name="Rey-Velasco X."/>
        </authorList>
    </citation>
    <scope>NUCLEOTIDE SEQUENCE [LARGE SCALE GENOMIC DNA]</scope>
    <source>
        <strain evidence="10 11">F394</strain>
    </source>
</reference>
<comment type="caution">
    <text evidence="10">The sequence shown here is derived from an EMBL/GenBank/DDBJ whole genome shotgun (WGS) entry which is preliminary data.</text>
</comment>
<dbReference type="GO" id="GO:0004146">
    <property type="term" value="F:dihydrofolate reductase activity"/>
    <property type="evidence" value="ECO:0007669"/>
    <property type="project" value="UniProtKB-EC"/>
</dbReference>
<dbReference type="PANTHER" id="PTHR48069:SF3">
    <property type="entry name" value="DIHYDROFOLATE REDUCTASE"/>
    <property type="match status" value="1"/>
</dbReference>
<dbReference type="Gene3D" id="3.40.430.10">
    <property type="entry name" value="Dihydrofolate Reductase, subunit A"/>
    <property type="match status" value="1"/>
</dbReference>
<comment type="function">
    <text evidence="7">Key enzyme in folate metabolism. Catalyzes an essential reaction for de novo glycine and purine synthesis, and for DNA precursor synthesis.</text>
</comment>
<evidence type="ECO:0000256" key="2">
    <source>
        <dbReference type="ARBA" id="ARBA00009539"/>
    </source>
</evidence>
<evidence type="ECO:0000313" key="11">
    <source>
        <dbReference type="Proteomes" id="UP001267426"/>
    </source>
</evidence>
<feature type="domain" description="DHFR" evidence="9">
    <location>
        <begin position="3"/>
        <end position="183"/>
    </location>
</feature>
<evidence type="ECO:0000256" key="7">
    <source>
        <dbReference type="ARBA" id="ARBA00025067"/>
    </source>
</evidence>
<dbReference type="InterPro" id="IPR024072">
    <property type="entry name" value="DHFR-like_dom_sf"/>
</dbReference>
<dbReference type="EC" id="1.5.1.3" evidence="3"/>
<comment type="similarity">
    <text evidence="2 8">Belongs to the dihydrofolate reductase family.</text>
</comment>
<dbReference type="Proteomes" id="UP001267426">
    <property type="component" value="Unassembled WGS sequence"/>
</dbReference>
<accession>A0ABU3BNW5</accession>
<keyword evidence="5" id="KW-0521">NADP</keyword>
<dbReference type="PANTHER" id="PTHR48069">
    <property type="entry name" value="DIHYDROFOLATE REDUCTASE"/>
    <property type="match status" value="1"/>
</dbReference>
<evidence type="ECO:0000256" key="4">
    <source>
        <dbReference type="ARBA" id="ARBA00022563"/>
    </source>
</evidence>
<evidence type="ECO:0000256" key="1">
    <source>
        <dbReference type="ARBA" id="ARBA00004903"/>
    </source>
</evidence>
<dbReference type="InterPro" id="IPR017925">
    <property type="entry name" value="DHFR_CS"/>
</dbReference>
<organism evidence="10 11">
    <name type="scientific">Rubrivirga litoralis</name>
    <dbReference type="NCBI Taxonomy" id="3075598"/>
    <lineage>
        <taxon>Bacteria</taxon>
        <taxon>Pseudomonadati</taxon>
        <taxon>Rhodothermota</taxon>
        <taxon>Rhodothermia</taxon>
        <taxon>Rhodothermales</taxon>
        <taxon>Rubricoccaceae</taxon>
        <taxon>Rubrivirga</taxon>
    </lineage>
</organism>
<dbReference type="InterPro" id="IPR012259">
    <property type="entry name" value="DHFR"/>
</dbReference>
<evidence type="ECO:0000313" key="10">
    <source>
        <dbReference type="EMBL" id="MDT0630986.1"/>
    </source>
</evidence>
<dbReference type="PRINTS" id="PR00070">
    <property type="entry name" value="DHFR"/>
</dbReference>
<gene>
    <name evidence="10" type="ORF">RM540_04420</name>
</gene>
<keyword evidence="6 10" id="KW-0560">Oxidoreductase</keyword>
<evidence type="ECO:0000256" key="3">
    <source>
        <dbReference type="ARBA" id="ARBA00012856"/>
    </source>
</evidence>
<keyword evidence="11" id="KW-1185">Reference proteome</keyword>
<dbReference type="EMBL" id="JAVRHT010000007">
    <property type="protein sequence ID" value="MDT0630986.1"/>
    <property type="molecule type" value="Genomic_DNA"/>
</dbReference>
<evidence type="ECO:0000256" key="5">
    <source>
        <dbReference type="ARBA" id="ARBA00022857"/>
    </source>
</evidence>
<dbReference type="RefSeq" id="WP_311662324.1">
    <property type="nucleotide sequence ID" value="NZ_JAVRHT010000007.1"/>
</dbReference>
<dbReference type="PROSITE" id="PS51330">
    <property type="entry name" value="DHFR_2"/>
    <property type="match status" value="1"/>
</dbReference>
<evidence type="ECO:0000256" key="8">
    <source>
        <dbReference type="RuleBase" id="RU004474"/>
    </source>
</evidence>
<protein>
    <recommendedName>
        <fullName evidence="3">dihydrofolate reductase</fullName>
        <ecNumber evidence="3">1.5.1.3</ecNumber>
    </recommendedName>
</protein>
<dbReference type="PROSITE" id="PS00075">
    <property type="entry name" value="DHFR_1"/>
    <property type="match status" value="1"/>
</dbReference>
<dbReference type="CDD" id="cd00209">
    <property type="entry name" value="DHFR"/>
    <property type="match status" value="1"/>
</dbReference>
<dbReference type="SUPFAM" id="SSF53597">
    <property type="entry name" value="Dihydrofolate reductase-like"/>
    <property type="match status" value="1"/>
</dbReference>
<sequence>MSELVVIAAVAEAPGSPSDRLIGDGMDLPWHLPADLRRFKALTVGSPLVMGRRTFESLLHQFGRPLPDRENVVLTRHPTQVDHPGIHVYGGLDLALDAFADRERVFVGGGASVYGEVLGEGGGPVLADRLELTLVEGAFEGDTFFPPYRHLLEAEGGPFRLDASERHAAEGDRPAFRFETYVRA</sequence>